<dbReference type="AlphaFoldDB" id="A0A923KQE6"/>
<keyword evidence="2" id="KW-0489">Methyltransferase</keyword>
<evidence type="ECO:0000259" key="1">
    <source>
        <dbReference type="Pfam" id="PF13847"/>
    </source>
</evidence>
<gene>
    <name evidence="2" type="ORF">GH810_12160</name>
</gene>
<dbReference type="Gene3D" id="3.40.50.150">
    <property type="entry name" value="Vaccinia Virus protein VP39"/>
    <property type="match status" value="1"/>
</dbReference>
<protein>
    <submittedName>
        <fullName evidence="2">Methyltransferase domain-containing protein</fullName>
    </submittedName>
</protein>
<name>A0A923KQE6_9FIRM</name>
<proteinExistence type="predicted"/>
<dbReference type="InterPro" id="IPR029063">
    <property type="entry name" value="SAM-dependent_MTases_sf"/>
</dbReference>
<comment type="caution">
    <text evidence="2">The sequence shown here is derived from an EMBL/GenBank/DDBJ whole genome shotgun (WGS) entry which is preliminary data.</text>
</comment>
<dbReference type="SUPFAM" id="SSF53335">
    <property type="entry name" value="S-adenosyl-L-methionine-dependent methyltransferases"/>
    <property type="match status" value="1"/>
</dbReference>
<dbReference type="Pfam" id="PF13847">
    <property type="entry name" value="Methyltransf_31"/>
    <property type="match status" value="1"/>
</dbReference>
<dbReference type="OrthoDB" id="9791837at2"/>
<dbReference type="Proteomes" id="UP000616595">
    <property type="component" value="Unassembled WGS sequence"/>
</dbReference>
<evidence type="ECO:0000313" key="3">
    <source>
        <dbReference type="Proteomes" id="UP000616595"/>
    </source>
</evidence>
<reference evidence="2" key="1">
    <citation type="submission" date="2019-10" db="EMBL/GenBank/DDBJ databases">
        <authorList>
            <person name="Ross D.E."/>
            <person name="Gulliver D."/>
        </authorList>
    </citation>
    <scope>NUCLEOTIDE SEQUENCE</scope>
    <source>
        <strain evidence="2">DER-2019</strain>
    </source>
</reference>
<keyword evidence="3" id="KW-1185">Reference proteome</keyword>
<organism evidence="2 3">
    <name type="scientific">Acetobacterium paludosum</name>
    <dbReference type="NCBI Taxonomy" id="52693"/>
    <lineage>
        <taxon>Bacteria</taxon>
        <taxon>Bacillati</taxon>
        <taxon>Bacillota</taxon>
        <taxon>Clostridia</taxon>
        <taxon>Eubacteriales</taxon>
        <taxon>Eubacteriaceae</taxon>
        <taxon>Acetobacterium</taxon>
    </lineage>
</organism>
<dbReference type="EMBL" id="WJBD01000014">
    <property type="protein sequence ID" value="MBC3889069.1"/>
    <property type="molecule type" value="Genomic_DNA"/>
</dbReference>
<keyword evidence="2" id="KW-0808">Transferase</keyword>
<dbReference type="CDD" id="cd02440">
    <property type="entry name" value="AdoMet_MTases"/>
    <property type="match status" value="1"/>
</dbReference>
<dbReference type="InterPro" id="IPR025714">
    <property type="entry name" value="Methyltranfer_dom"/>
</dbReference>
<reference evidence="2" key="2">
    <citation type="submission" date="2020-10" db="EMBL/GenBank/DDBJ databases">
        <title>Comparative genomics of the Acetobacterium genus.</title>
        <authorList>
            <person name="Marshall C."/>
            <person name="May H."/>
            <person name="Norman S."/>
        </authorList>
    </citation>
    <scope>NUCLEOTIDE SEQUENCE</scope>
    <source>
        <strain evidence="2">DER-2019</strain>
    </source>
</reference>
<feature type="domain" description="Methyltransferase" evidence="1">
    <location>
        <begin position="75"/>
        <end position="172"/>
    </location>
</feature>
<sequence>MKEEILKLRDPEYWENIWEKSKTHRDHPESDGPAYSVELWEKRAEKFKSNVKGERGKKRTDEVIIWLENQGVTLEGMKILDIGAGPGAFSFAFAEKNAEVTALEPTTAMSSFIKEQIQNEGKIGVTVVQESWEDVDVEKMGWTEAFDLVFISMCPGVHNAQLFKKAMSCAKKYLYFSGWAGRRDSEAFGELWKELYGEEILMWRSDIIYNLNWLYTQGYNLAFEVKQNARPEELNIESAVEEFMSRLNFYGKDTIDLQEKVAAFVNARSENGILKTNAVSRRGKILVKL</sequence>
<dbReference type="GO" id="GO:0032259">
    <property type="term" value="P:methylation"/>
    <property type="evidence" value="ECO:0007669"/>
    <property type="project" value="UniProtKB-KW"/>
</dbReference>
<dbReference type="GO" id="GO:0008168">
    <property type="term" value="F:methyltransferase activity"/>
    <property type="evidence" value="ECO:0007669"/>
    <property type="project" value="UniProtKB-KW"/>
</dbReference>
<dbReference type="RefSeq" id="WP_148568326.1">
    <property type="nucleotide sequence ID" value="NZ_RXYA01000016.1"/>
</dbReference>
<accession>A0A923KQE6</accession>
<evidence type="ECO:0000313" key="2">
    <source>
        <dbReference type="EMBL" id="MBC3889069.1"/>
    </source>
</evidence>